<accession>A0A3D8RCD0</accession>
<protein>
    <submittedName>
        <fullName evidence="2">Uncharacterized protein</fullName>
    </submittedName>
</protein>
<feature type="region of interest" description="Disordered" evidence="1">
    <location>
        <begin position="1"/>
        <end position="76"/>
    </location>
</feature>
<keyword evidence="3" id="KW-1185">Reference proteome</keyword>
<organism evidence="2 3">
    <name type="scientific">Coleophoma crateriformis</name>
    <dbReference type="NCBI Taxonomy" id="565419"/>
    <lineage>
        <taxon>Eukaryota</taxon>
        <taxon>Fungi</taxon>
        <taxon>Dikarya</taxon>
        <taxon>Ascomycota</taxon>
        <taxon>Pezizomycotina</taxon>
        <taxon>Leotiomycetes</taxon>
        <taxon>Helotiales</taxon>
        <taxon>Dermateaceae</taxon>
        <taxon>Coleophoma</taxon>
    </lineage>
</organism>
<feature type="compositionally biased region" description="Polar residues" evidence="1">
    <location>
        <begin position="64"/>
        <end position="76"/>
    </location>
</feature>
<dbReference type="OrthoDB" id="5375886at2759"/>
<comment type="caution">
    <text evidence="2">The sequence shown here is derived from an EMBL/GenBank/DDBJ whole genome shotgun (WGS) entry which is preliminary data.</text>
</comment>
<evidence type="ECO:0000313" key="2">
    <source>
        <dbReference type="EMBL" id="RDW71717.1"/>
    </source>
</evidence>
<name>A0A3D8RCD0_9HELO</name>
<reference evidence="2 3" key="1">
    <citation type="journal article" date="2018" name="IMA Fungus">
        <title>IMA Genome-F 9: Draft genome sequence of Annulohypoxylon stygium, Aspergillus mulundensis, Berkeleyomyces basicola (syn. Thielaviopsis basicola), Ceratocystis smalleyi, two Cercospora beticola strains, Coleophoma cylindrospora, Fusarium fracticaudum, Phialophora cf. hyalina, and Morchella septimelata.</title>
        <authorList>
            <person name="Wingfield B.D."/>
            <person name="Bills G.F."/>
            <person name="Dong Y."/>
            <person name="Huang W."/>
            <person name="Nel W.J."/>
            <person name="Swalarsk-Parry B.S."/>
            <person name="Vaghefi N."/>
            <person name="Wilken P.M."/>
            <person name="An Z."/>
            <person name="de Beer Z.W."/>
            <person name="De Vos L."/>
            <person name="Chen L."/>
            <person name="Duong T.A."/>
            <person name="Gao Y."/>
            <person name="Hammerbacher A."/>
            <person name="Kikkert J.R."/>
            <person name="Li Y."/>
            <person name="Li H."/>
            <person name="Li K."/>
            <person name="Li Q."/>
            <person name="Liu X."/>
            <person name="Ma X."/>
            <person name="Naidoo K."/>
            <person name="Pethybridge S.J."/>
            <person name="Sun J."/>
            <person name="Steenkamp E.T."/>
            <person name="van der Nest M.A."/>
            <person name="van Wyk S."/>
            <person name="Wingfield M.J."/>
            <person name="Xiong C."/>
            <person name="Yue Q."/>
            <person name="Zhang X."/>
        </authorList>
    </citation>
    <scope>NUCLEOTIDE SEQUENCE [LARGE SCALE GENOMIC DNA]</scope>
    <source>
        <strain evidence="2 3">BP5796</strain>
    </source>
</reference>
<evidence type="ECO:0000256" key="1">
    <source>
        <dbReference type="SAM" id="MobiDB-lite"/>
    </source>
</evidence>
<evidence type="ECO:0000313" key="3">
    <source>
        <dbReference type="Proteomes" id="UP000256328"/>
    </source>
</evidence>
<sequence>MSSQEGRQSPPPETQSGKQLQDPPSDGHGVNDSTSNKETSKSQLDALSSNPGGPLDQHMKDVTSKTVNHPANASDK</sequence>
<dbReference type="EMBL" id="PDLN01000011">
    <property type="protein sequence ID" value="RDW71717.1"/>
    <property type="molecule type" value="Genomic_DNA"/>
</dbReference>
<dbReference type="AlphaFoldDB" id="A0A3D8RCD0"/>
<gene>
    <name evidence="2" type="ORF">BP5796_07751</name>
</gene>
<proteinExistence type="predicted"/>
<dbReference type="Proteomes" id="UP000256328">
    <property type="component" value="Unassembled WGS sequence"/>
</dbReference>
<feature type="compositionally biased region" description="Polar residues" evidence="1">
    <location>
        <begin position="31"/>
        <end position="51"/>
    </location>
</feature>